<dbReference type="RefSeq" id="WP_012783625.1">
    <property type="nucleotide sequence ID" value="NC_013093.1"/>
</dbReference>
<dbReference type="SUPFAM" id="SSF56266">
    <property type="entry name" value="DmpA/ArgJ-like"/>
    <property type="match status" value="1"/>
</dbReference>
<gene>
    <name evidence="2" type="ordered locus">Amir_1007</name>
</gene>
<evidence type="ECO:0000313" key="3">
    <source>
        <dbReference type="Proteomes" id="UP000002213"/>
    </source>
</evidence>
<comment type="similarity">
    <text evidence="1">Belongs to the peptidase S58 family.</text>
</comment>
<keyword evidence="3" id="KW-1185">Reference proteome</keyword>
<dbReference type="HOGENOM" id="CLU_1585314_0_0_11"/>
<reference evidence="2 3" key="1">
    <citation type="journal article" date="2009" name="Stand. Genomic Sci.">
        <title>Complete genome sequence of Actinosynnema mirum type strain (101).</title>
        <authorList>
            <person name="Land M."/>
            <person name="Lapidus A."/>
            <person name="Mayilraj S."/>
            <person name="Chen F."/>
            <person name="Copeland A."/>
            <person name="Del Rio T.G."/>
            <person name="Nolan M."/>
            <person name="Lucas S."/>
            <person name="Tice H."/>
            <person name="Cheng J.F."/>
            <person name="Chertkov O."/>
            <person name="Bruce D."/>
            <person name="Goodwin L."/>
            <person name="Pitluck S."/>
            <person name="Rohde M."/>
            <person name="Goker M."/>
            <person name="Pati A."/>
            <person name="Ivanova N."/>
            <person name="Mavromatis K."/>
            <person name="Chen A."/>
            <person name="Palaniappan K."/>
            <person name="Hauser L."/>
            <person name="Chang Y.J."/>
            <person name="Jeffries C.C."/>
            <person name="Brettin T."/>
            <person name="Detter J.C."/>
            <person name="Han C."/>
            <person name="Chain P."/>
            <person name="Tindall B.J."/>
            <person name="Bristow J."/>
            <person name="Eisen J.A."/>
            <person name="Markowitz V."/>
            <person name="Hugenholtz P."/>
            <person name="Kyrpides N.C."/>
            <person name="Klenk H.P."/>
        </authorList>
    </citation>
    <scope>NUCLEOTIDE SEQUENCE [LARGE SCALE GENOMIC DNA]</scope>
    <source>
        <strain evidence="3">ATCC 29888 / DSM 43827 / JCM 3225 / NBRC 14064 / NCIMB 13271 / NRRL B-12336 / IMRU 3971 / 101</strain>
    </source>
</reference>
<dbReference type="GO" id="GO:0004177">
    <property type="term" value="F:aminopeptidase activity"/>
    <property type="evidence" value="ECO:0007669"/>
    <property type="project" value="TreeGrafter"/>
</dbReference>
<dbReference type="InterPro" id="IPR005321">
    <property type="entry name" value="Peptidase_S58_DmpA"/>
</dbReference>
<dbReference type="KEGG" id="ami:Amir_1007"/>
<dbReference type="eggNOG" id="COG3191">
    <property type="taxonomic scope" value="Bacteria"/>
</dbReference>
<sequence length="204" mass="19891">MTRPVPGPPLLGRSGGAVVLLAPEGGLVAGADVRGAPVGTRELDLLAPGALVGRVHAVVLSPAGLGAEEGVLAWLAERGRGFRVGAGEHEVVPIVPALAVGSGPGDPASGRAACEAAGPWTGDALALTGPVGTPDRRVAALLLVRAALDKAGCGRVAASARDGLVRAGLELPSAVIAVATGEDTGTPLDALCVDATARLRAAAL</sequence>
<organism evidence="2 3">
    <name type="scientific">Actinosynnema mirum (strain ATCC 29888 / DSM 43827 / JCM 3225 / NBRC 14064 / NCIMB 13271 / NRRL B-12336 / IMRU 3971 / 101)</name>
    <dbReference type="NCBI Taxonomy" id="446462"/>
    <lineage>
        <taxon>Bacteria</taxon>
        <taxon>Bacillati</taxon>
        <taxon>Actinomycetota</taxon>
        <taxon>Actinomycetes</taxon>
        <taxon>Pseudonocardiales</taxon>
        <taxon>Pseudonocardiaceae</taxon>
        <taxon>Actinosynnema</taxon>
    </lineage>
</organism>
<dbReference type="Gene3D" id="3.60.70.12">
    <property type="entry name" value="L-amino peptidase D-ALA esterase/amidase"/>
    <property type="match status" value="1"/>
</dbReference>
<dbReference type="PANTHER" id="PTHR36512:SF3">
    <property type="entry name" value="BLR5678 PROTEIN"/>
    <property type="match status" value="1"/>
</dbReference>
<dbReference type="InterPro" id="IPR016117">
    <property type="entry name" value="ArgJ-like_dom_sf"/>
</dbReference>
<dbReference type="AlphaFoldDB" id="C6WNP4"/>
<proteinExistence type="inferred from homology"/>
<dbReference type="Proteomes" id="UP000002213">
    <property type="component" value="Chromosome"/>
</dbReference>
<evidence type="ECO:0000256" key="1">
    <source>
        <dbReference type="ARBA" id="ARBA00007068"/>
    </source>
</evidence>
<protein>
    <submittedName>
        <fullName evidence="2">Peptidase S58, DmpA</fullName>
    </submittedName>
</protein>
<dbReference type="STRING" id="446462.Amir_1007"/>
<evidence type="ECO:0000313" key="2">
    <source>
        <dbReference type="EMBL" id="ACU34963.1"/>
    </source>
</evidence>
<dbReference type="EMBL" id="CP001630">
    <property type="protein sequence ID" value="ACU34963.1"/>
    <property type="molecule type" value="Genomic_DNA"/>
</dbReference>
<dbReference type="PANTHER" id="PTHR36512">
    <property type="entry name" value="D-AMINOPEPTIDASE"/>
    <property type="match status" value="1"/>
</dbReference>
<name>C6WNP4_ACTMD</name>
<accession>C6WNP4</accession>